<organism evidence="1 2">
    <name type="scientific">Chryseobacterium gallinarum</name>
    <dbReference type="NCBI Taxonomy" id="1324352"/>
    <lineage>
        <taxon>Bacteria</taxon>
        <taxon>Pseudomonadati</taxon>
        <taxon>Bacteroidota</taxon>
        <taxon>Flavobacteriia</taxon>
        <taxon>Flavobacteriales</taxon>
        <taxon>Weeksellaceae</taxon>
        <taxon>Chryseobacterium group</taxon>
        <taxon>Chryseobacterium</taxon>
    </lineage>
</organism>
<dbReference type="OrthoDB" id="9918720at2"/>
<dbReference type="Proteomes" id="UP000035213">
    <property type="component" value="Chromosome"/>
</dbReference>
<evidence type="ECO:0000313" key="2">
    <source>
        <dbReference type="Proteomes" id="UP000035213"/>
    </source>
</evidence>
<dbReference type="KEGG" id="cgn:OK18_10665"/>
<proteinExistence type="predicted"/>
<accession>A0A0G3M2E3</accession>
<dbReference type="RefSeq" id="WP_053327982.1">
    <property type="nucleotide sequence ID" value="NZ_CP009928.1"/>
</dbReference>
<sequence>MKNNLILFVIMLFSHLFNTQNRTYSLYDGKELNQLSITNKEIKFNNKDGAVIYTVEKQNPETLKVNNDSFSFSISFEKENIIKILPFNLLIETNSDLYKYLKESILNKNEIQKLGLLFYPVNRFYDDCCLYFNHDIFIKDWDQDMYSTKFKIFSIEELNEKKVTMRGAYQYKGDTLDKINYYRDAEGSLFEFYSEKLTNPTAKYNQYTFKYYPSNEKYILTGKHFRNKNGRVMKAVFNYENMADTSKSNTKTLNYPYPKVKIN</sequence>
<reference evidence="1 2" key="1">
    <citation type="submission" date="2014-11" db="EMBL/GenBank/DDBJ databases">
        <authorList>
            <person name="Park G.-S."/>
            <person name="Hong S.-J."/>
            <person name="Jung B.K."/>
            <person name="Khan A.R."/>
            <person name="Kwak Y."/>
            <person name="Shin J.-H."/>
        </authorList>
    </citation>
    <scope>NUCLEOTIDE SEQUENCE [LARGE SCALE GENOMIC DNA]</scope>
    <source>
        <strain evidence="1 2">DSM 27622</strain>
    </source>
</reference>
<dbReference type="AlphaFoldDB" id="A0A0G3M2E3"/>
<dbReference type="EMBL" id="CP009928">
    <property type="protein sequence ID" value="AKK73014.1"/>
    <property type="molecule type" value="Genomic_DNA"/>
</dbReference>
<name>A0A0G3M2E3_CHRGL</name>
<evidence type="ECO:0000313" key="1">
    <source>
        <dbReference type="EMBL" id="AKK73014.1"/>
    </source>
</evidence>
<gene>
    <name evidence="1" type="ORF">OK18_10665</name>
</gene>
<dbReference type="PATRIC" id="fig|1324352.5.peg.2232"/>
<protein>
    <submittedName>
        <fullName evidence="1">Uncharacterized protein</fullName>
    </submittedName>
</protein>